<sequence length="249" mass="28138">MNSKLFLSITVLSFLLILESCSATAKKGNEGFKMMYPIFRFYFPPSNAYITGANNSNELVVQERNPFRLNVEWEWISKSRHGGLFLRNLDTQEYLCFDKIGKPVVQKELNFNGCLLVVSMAPLKMFGGKKVSYPKGVGPVYPPPWPVLIRPARAKQRVWRLGFCSNGHPFINGTPAKGACPVWILPRWWSILIMCPVIPDRCWTAACMSTSLTYGKRLRCPQECLNQIHCLDAMKTNSALSNLLPESGK</sequence>
<evidence type="ECO:0000313" key="2">
    <source>
        <dbReference type="EMBL" id="VDO01224.1"/>
    </source>
</evidence>
<dbReference type="WBParaSite" id="HNAJ_0000536601-mRNA-1">
    <property type="protein sequence ID" value="HNAJ_0000536601-mRNA-1"/>
    <property type="gene ID" value="HNAJ_0000536601"/>
</dbReference>
<dbReference type="OrthoDB" id="10344636at2759"/>
<gene>
    <name evidence="2" type="ORF">HNAJ_LOCUS5364</name>
</gene>
<reference evidence="2 3" key="2">
    <citation type="submission" date="2018-11" db="EMBL/GenBank/DDBJ databases">
        <authorList>
            <consortium name="Pathogen Informatics"/>
        </authorList>
    </citation>
    <scope>NUCLEOTIDE SEQUENCE [LARGE SCALE GENOMIC DNA]</scope>
</reference>
<reference evidence="4" key="1">
    <citation type="submission" date="2017-02" db="UniProtKB">
        <authorList>
            <consortium name="WormBaseParasite"/>
        </authorList>
    </citation>
    <scope>IDENTIFICATION</scope>
</reference>
<proteinExistence type="predicted"/>
<keyword evidence="1" id="KW-0732">Signal</keyword>
<organism evidence="4">
    <name type="scientific">Rodentolepis nana</name>
    <name type="common">Dwarf tapeworm</name>
    <name type="synonym">Hymenolepis nana</name>
    <dbReference type="NCBI Taxonomy" id="102285"/>
    <lineage>
        <taxon>Eukaryota</taxon>
        <taxon>Metazoa</taxon>
        <taxon>Spiralia</taxon>
        <taxon>Lophotrochozoa</taxon>
        <taxon>Platyhelminthes</taxon>
        <taxon>Cestoda</taxon>
        <taxon>Eucestoda</taxon>
        <taxon>Cyclophyllidea</taxon>
        <taxon>Hymenolepididae</taxon>
        <taxon>Rodentolepis</taxon>
    </lineage>
</organism>
<protein>
    <submittedName>
        <fullName evidence="4">Bee-milk protein</fullName>
    </submittedName>
</protein>
<dbReference type="Proteomes" id="UP000278807">
    <property type="component" value="Unassembled WGS sequence"/>
</dbReference>
<evidence type="ECO:0000313" key="4">
    <source>
        <dbReference type="WBParaSite" id="HNAJ_0000536601-mRNA-1"/>
    </source>
</evidence>
<feature type="signal peptide" evidence="1">
    <location>
        <begin position="1"/>
        <end position="23"/>
    </location>
</feature>
<dbReference type="AlphaFoldDB" id="A0A0R3TE77"/>
<dbReference type="EMBL" id="UZAE01004492">
    <property type="protein sequence ID" value="VDO01224.1"/>
    <property type="molecule type" value="Genomic_DNA"/>
</dbReference>
<name>A0A0R3TE77_RODNA</name>
<keyword evidence="3" id="KW-1185">Reference proteome</keyword>
<accession>A0A0R3TE77</accession>
<evidence type="ECO:0000256" key="1">
    <source>
        <dbReference type="SAM" id="SignalP"/>
    </source>
</evidence>
<evidence type="ECO:0000313" key="3">
    <source>
        <dbReference type="Proteomes" id="UP000278807"/>
    </source>
</evidence>
<feature type="chain" id="PRO_5043131853" evidence="1">
    <location>
        <begin position="24"/>
        <end position="249"/>
    </location>
</feature>